<evidence type="ECO:0000256" key="2">
    <source>
        <dbReference type="ARBA" id="ARBA00023125"/>
    </source>
</evidence>
<dbReference type="AlphaFoldDB" id="A0A371DVC8"/>
<keyword evidence="4" id="KW-0539">Nucleus</keyword>
<dbReference type="Pfam" id="PF00172">
    <property type="entry name" value="Zn_clus"/>
    <property type="match status" value="1"/>
</dbReference>
<feature type="region of interest" description="Disordered" evidence="5">
    <location>
        <begin position="118"/>
        <end position="144"/>
    </location>
</feature>
<accession>A0A371DVC8</accession>
<dbReference type="CDD" id="cd00067">
    <property type="entry name" value="GAL4"/>
    <property type="match status" value="1"/>
</dbReference>
<gene>
    <name evidence="7" type="ORF">OH76DRAFT_386437</name>
</gene>
<keyword evidence="2" id="KW-0238">DNA-binding</keyword>
<dbReference type="EMBL" id="KZ857380">
    <property type="protein sequence ID" value="RDX56428.1"/>
    <property type="molecule type" value="Genomic_DNA"/>
</dbReference>
<dbReference type="PANTHER" id="PTHR47424:SF3">
    <property type="entry name" value="REGULATORY PROTEIN GAL4"/>
    <property type="match status" value="1"/>
</dbReference>
<evidence type="ECO:0000313" key="7">
    <source>
        <dbReference type="EMBL" id="RDX56428.1"/>
    </source>
</evidence>
<proteinExistence type="predicted"/>
<dbReference type="PROSITE" id="PS50048">
    <property type="entry name" value="ZN2_CY6_FUNGAL_2"/>
    <property type="match status" value="1"/>
</dbReference>
<dbReference type="Proteomes" id="UP000256964">
    <property type="component" value="Unassembled WGS sequence"/>
</dbReference>
<feature type="region of interest" description="Disordered" evidence="5">
    <location>
        <begin position="320"/>
        <end position="343"/>
    </location>
</feature>
<evidence type="ECO:0000256" key="3">
    <source>
        <dbReference type="ARBA" id="ARBA00023163"/>
    </source>
</evidence>
<dbReference type="GO" id="GO:0000978">
    <property type="term" value="F:RNA polymerase II cis-regulatory region sequence-specific DNA binding"/>
    <property type="evidence" value="ECO:0007669"/>
    <property type="project" value="TreeGrafter"/>
</dbReference>
<dbReference type="GO" id="GO:0005634">
    <property type="term" value="C:nucleus"/>
    <property type="evidence" value="ECO:0007669"/>
    <property type="project" value="TreeGrafter"/>
</dbReference>
<evidence type="ECO:0000256" key="4">
    <source>
        <dbReference type="ARBA" id="ARBA00023242"/>
    </source>
</evidence>
<dbReference type="OrthoDB" id="2441642at2759"/>
<evidence type="ECO:0000256" key="5">
    <source>
        <dbReference type="SAM" id="MobiDB-lite"/>
    </source>
</evidence>
<evidence type="ECO:0000259" key="6">
    <source>
        <dbReference type="PROSITE" id="PS50048"/>
    </source>
</evidence>
<dbReference type="SUPFAM" id="SSF57701">
    <property type="entry name" value="Zn2/Cys6 DNA-binding domain"/>
    <property type="match status" value="1"/>
</dbReference>
<name>A0A371DVC8_9APHY</name>
<evidence type="ECO:0000313" key="8">
    <source>
        <dbReference type="Proteomes" id="UP000256964"/>
    </source>
</evidence>
<dbReference type="GO" id="GO:0008270">
    <property type="term" value="F:zinc ion binding"/>
    <property type="evidence" value="ECO:0007669"/>
    <property type="project" value="InterPro"/>
</dbReference>
<keyword evidence="1" id="KW-0805">Transcription regulation</keyword>
<dbReference type="GO" id="GO:0000981">
    <property type="term" value="F:DNA-binding transcription factor activity, RNA polymerase II-specific"/>
    <property type="evidence" value="ECO:0007669"/>
    <property type="project" value="InterPro"/>
</dbReference>
<sequence>MRVSNSTLLSDALPAIRMSSSKSCNRLEQPEPMPEHPSIPNFVYTEQLGWTPVNPQALVQLQAQGGYLEHLAHTATRSVAQALYPFPSTYSFQDDVNAAALQQAQAIQVAQAPQFAPSQEQPAVAKASGRQNSAANAQPGPKDPFVYVTPSEDVLLAIRERMLFNPTYHVRLRVAQACDSCRKRKAKCSGTRPVCKRCTDRKLDCVYSPGASRVRRTTQGPQGPCMVALKQAPQEVQEEQPLSMDVCPVDDSTLVPKPGAATGSSSTSSLEPSPPELSSDYPMKPLAPPAHQQPPCQPQIMASRSLTAPAQATGFSADYSAVSGDRRPQAQGAKNPLPSQTPASYVYANNPMYQSTPYAAQQAQYAGLPPSRHPSLYYNYSQPPVMQQRSQTQPAHYTPSGQYVQYVFFCFWSSVRVPA</sequence>
<organism evidence="7 8">
    <name type="scientific">Lentinus brumalis</name>
    <dbReference type="NCBI Taxonomy" id="2498619"/>
    <lineage>
        <taxon>Eukaryota</taxon>
        <taxon>Fungi</taxon>
        <taxon>Dikarya</taxon>
        <taxon>Basidiomycota</taxon>
        <taxon>Agaricomycotina</taxon>
        <taxon>Agaricomycetes</taxon>
        <taxon>Polyporales</taxon>
        <taxon>Polyporaceae</taxon>
        <taxon>Lentinus</taxon>
    </lineage>
</organism>
<dbReference type="InterPro" id="IPR036864">
    <property type="entry name" value="Zn2-C6_fun-type_DNA-bd_sf"/>
</dbReference>
<dbReference type="InterPro" id="IPR051127">
    <property type="entry name" value="Fungal_SecMet_Regulators"/>
</dbReference>
<dbReference type="PANTHER" id="PTHR47424">
    <property type="entry name" value="REGULATORY PROTEIN GAL4"/>
    <property type="match status" value="1"/>
</dbReference>
<protein>
    <recommendedName>
        <fullName evidence="6">Zn(2)-C6 fungal-type domain-containing protein</fullName>
    </recommendedName>
</protein>
<dbReference type="SMART" id="SM00066">
    <property type="entry name" value="GAL4"/>
    <property type="match status" value="1"/>
</dbReference>
<dbReference type="GO" id="GO:0000435">
    <property type="term" value="P:positive regulation of transcription from RNA polymerase II promoter by galactose"/>
    <property type="evidence" value="ECO:0007669"/>
    <property type="project" value="TreeGrafter"/>
</dbReference>
<evidence type="ECO:0000256" key="1">
    <source>
        <dbReference type="ARBA" id="ARBA00023015"/>
    </source>
</evidence>
<feature type="region of interest" description="Disordered" evidence="5">
    <location>
        <begin position="236"/>
        <end position="297"/>
    </location>
</feature>
<feature type="domain" description="Zn(2)-C6 fungal-type" evidence="6">
    <location>
        <begin position="177"/>
        <end position="207"/>
    </location>
</feature>
<keyword evidence="3" id="KW-0804">Transcription</keyword>
<feature type="compositionally biased region" description="Pro residues" evidence="5">
    <location>
        <begin position="285"/>
        <end position="297"/>
    </location>
</feature>
<reference evidence="7 8" key="1">
    <citation type="journal article" date="2018" name="Biotechnol. Biofuels">
        <title>Integrative visual omics of the white-rot fungus Polyporus brumalis exposes the biotechnological potential of its oxidative enzymes for delignifying raw plant biomass.</title>
        <authorList>
            <person name="Miyauchi S."/>
            <person name="Rancon A."/>
            <person name="Drula E."/>
            <person name="Hage H."/>
            <person name="Chaduli D."/>
            <person name="Favel A."/>
            <person name="Grisel S."/>
            <person name="Henrissat B."/>
            <person name="Herpoel-Gimbert I."/>
            <person name="Ruiz-Duenas F.J."/>
            <person name="Chevret D."/>
            <person name="Hainaut M."/>
            <person name="Lin J."/>
            <person name="Wang M."/>
            <person name="Pangilinan J."/>
            <person name="Lipzen A."/>
            <person name="Lesage-Meessen L."/>
            <person name="Navarro D."/>
            <person name="Riley R."/>
            <person name="Grigoriev I.V."/>
            <person name="Zhou S."/>
            <person name="Raouche S."/>
            <person name="Rosso M.N."/>
        </authorList>
    </citation>
    <scope>NUCLEOTIDE SEQUENCE [LARGE SCALE GENOMIC DNA]</scope>
    <source>
        <strain evidence="7 8">BRFM 1820</strain>
    </source>
</reference>
<feature type="compositionally biased region" description="Low complexity" evidence="5">
    <location>
        <begin position="258"/>
        <end position="279"/>
    </location>
</feature>
<keyword evidence="8" id="KW-1185">Reference proteome</keyword>
<dbReference type="STRING" id="139420.A0A371DVC8"/>
<dbReference type="Gene3D" id="4.10.240.10">
    <property type="entry name" value="Zn(2)-C6 fungal-type DNA-binding domain"/>
    <property type="match status" value="1"/>
</dbReference>
<dbReference type="InterPro" id="IPR001138">
    <property type="entry name" value="Zn2Cys6_DnaBD"/>
</dbReference>
<dbReference type="PROSITE" id="PS00463">
    <property type="entry name" value="ZN2_CY6_FUNGAL_1"/>
    <property type="match status" value="1"/>
</dbReference>